<keyword evidence="1" id="KW-0472">Membrane</keyword>
<evidence type="ECO:0000313" key="3">
    <source>
        <dbReference type="Proteomes" id="UP000680865"/>
    </source>
</evidence>
<dbReference type="EMBL" id="BOQP01000006">
    <property type="protein sequence ID" value="GIM69118.1"/>
    <property type="molecule type" value="Genomic_DNA"/>
</dbReference>
<gene>
    <name evidence="2" type="ORF">Aco04nite_13800</name>
</gene>
<keyword evidence="1" id="KW-1133">Transmembrane helix</keyword>
<evidence type="ECO:0000256" key="1">
    <source>
        <dbReference type="SAM" id="Phobius"/>
    </source>
</evidence>
<dbReference type="Proteomes" id="UP000680865">
    <property type="component" value="Unassembled WGS sequence"/>
</dbReference>
<comment type="caution">
    <text evidence="2">The sequence shown here is derived from an EMBL/GenBank/DDBJ whole genome shotgun (WGS) entry which is preliminary data.</text>
</comment>
<evidence type="ECO:0000313" key="2">
    <source>
        <dbReference type="EMBL" id="GIM69118.1"/>
    </source>
</evidence>
<dbReference type="AlphaFoldDB" id="A0A919VTP6"/>
<name>A0A919VTP6_9ACTN</name>
<accession>A0A919VTP6</accession>
<feature type="transmembrane region" description="Helical" evidence="1">
    <location>
        <begin position="26"/>
        <end position="42"/>
    </location>
</feature>
<organism evidence="2 3">
    <name type="scientific">Winogradskya consettensis</name>
    <dbReference type="NCBI Taxonomy" id="113560"/>
    <lineage>
        <taxon>Bacteria</taxon>
        <taxon>Bacillati</taxon>
        <taxon>Actinomycetota</taxon>
        <taxon>Actinomycetes</taxon>
        <taxon>Micromonosporales</taxon>
        <taxon>Micromonosporaceae</taxon>
        <taxon>Winogradskya</taxon>
    </lineage>
</organism>
<protein>
    <submittedName>
        <fullName evidence="2">Uncharacterized protein</fullName>
    </submittedName>
</protein>
<keyword evidence="3" id="KW-1185">Reference proteome</keyword>
<keyword evidence="1" id="KW-0812">Transmembrane</keyword>
<reference evidence="2" key="1">
    <citation type="submission" date="2021-03" db="EMBL/GenBank/DDBJ databases">
        <title>Whole genome shotgun sequence of Actinoplanes consettensis NBRC 14913.</title>
        <authorList>
            <person name="Komaki H."/>
            <person name="Tamura T."/>
        </authorList>
    </citation>
    <scope>NUCLEOTIDE SEQUENCE</scope>
    <source>
        <strain evidence="2">NBRC 14913</strain>
    </source>
</reference>
<proteinExistence type="predicted"/>
<dbReference type="RefSeq" id="WP_280519311.1">
    <property type="nucleotide sequence ID" value="NZ_BAAATW010000001.1"/>
</dbReference>
<sequence>MTSSSSALPGIDDGVTDTAKFFADMYAVRALPIAAALIWLALRG</sequence>